<organism evidence="1 2">
    <name type="scientific">Tepidimonas charontis</name>
    <dbReference type="NCBI Taxonomy" id="2267262"/>
    <lineage>
        <taxon>Bacteria</taxon>
        <taxon>Pseudomonadati</taxon>
        <taxon>Pseudomonadota</taxon>
        <taxon>Betaproteobacteria</taxon>
        <taxon>Burkholderiales</taxon>
        <taxon>Tepidimonas</taxon>
    </lineage>
</organism>
<accession>A0A554XGY5</accession>
<gene>
    <name evidence="1" type="ORF">Tchar_00980</name>
</gene>
<dbReference type="Pfam" id="PF00300">
    <property type="entry name" value="His_Phos_1"/>
    <property type="match status" value="1"/>
</dbReference>
<proteinExistence type="predicted"/>
<dbReference type="Proteomes" id="UP000318294">
    <property type="component" value="Unassembled WGS sequence"/>
</dbReference>
<dbReference type="SMART" id="SM00855">
    <property type="entry name" value="PGAM"/>
    <property type="match status" value="1"/>
</dbReference>
<comment type="caution">
    <text evidence="1">The sequence shown here is derived from an EMBL/GenBank/DDBJ whole genome shotgun (WGS) entry which is preliminary data.</text>
</comment>
<dbReference type="OrthoDB" id="9814783at2"/>
<keyword evidence="2" id="KW-1185">Reference proteome</keyword>
<dbReference type="CDD" id="cd07067">
    <property type="entry name" value="HP_PGM_like"/>
    <property type="match status" value="1"/>
</dbReference>
<evidence type="ECO:0000313" key="2">
    <source>
        <dbReference type="Proteomes" id="UP000318294"/>
    </source>
</evidence>
<dbReference type="Gene3D" id="3.40.50.1240">
    <property type="entry name" value="Phosphoglycerate mutase-like"/>
    <property type="match status" value="1"/>
</dbReference>
<dbReference type="RefSeq" id="WP_144327965.1">
    <property type="nucleotide sequence ID" value="NZ_VJON01000011.1"/>
</dbReference>
<dbReference type="EMBL" id="VJON01000011">
    <property type="protein sequence ID" value="TSE35049.1"/>
    <property type="molecule type" value="Genomic_DNA"/>
</dbReference>
<dbReference type="InterPro" id="IPR013078">
    <property type="entry name" value="His_Pase_superF_clade-1"/>
</dbReference>
<protein>
    <submittedName>
        <fullName evidence="1">SixA: phosphohistidine phosphatase SixA</fullName>
    </submittedName>
</protein>
<evidence type="ECO:0000313" key="1">
    <source>
        <dbReference type="EMBL" id="TSE35049.1"/>
    </source>
</evidence>
<dbReference type="InterPro" id="IPR029033">
    <property type="entry name" value="His_PPase_superfam"/>
</dbReference>
<reference evidence="1 2" key="1">
    <citation type="submission" date="2019-07" db="EMBL/GenBank/DDBJ databases">
        <title>Tepidimonas charontis SPSP-6 draft genome.</title>
        <authorList>
            <person name="Da Costa M.S."/>
            <person name="Froufe H.J.C."/>
            <person name="Egas C."/>
            <person name="Albuquerque L."/>
        </authorList>
    </citation>
    <scope>NUCLEOTIDE SEQUENCE [LARGE SCALE GENOMIC DNA]</scope>
    <source>
        <strain evidence="1 2">SPSP-6</strain>
    </source>
</reference>
<dbReference type="AlphaFoldDB" id="A0A554XGY5"/>
<name>A0A554XGY5_9BURK</name>
<dbReference type="SUPFAM" id="SSF53254">
    <property type="entry name" value="Phosphoglycerate mutase-like"/>
    <property type="match status" value="1"/>
</dbReference>
<sequence length="157" mass="17515">MDLILWRHAEAEDLDETDERGGDDLSRRLTARGEKQAARMAVWLDRHLPEGTRVWCSPAVRAEQTALALGRKYRVRAELAPGAAPEALLEVVQWPHAHQAALVVGHQPTLGQVVAQLLGLTTGACSIRKGAVWWLRHREREGQWQTILLSVQAPDLL</sequence>